<dbReference type="GO" id="GO:0016491">
    <property type="term" value="F:oxidoreductase activity"/>
    <property type="evidence" value="ECO:0007669"/>
    <property type="project" value="UniProtKB-KW"/>
</dbReference>
<protein>
    <submittedName>
        <fullName evidence="3">SDR family NAD(P)-dependent oxidoreductase</fullName>
    </submittedName>
</protein>
<dbReference type="RefSeq" id="WP_158928763.1">
    <property type="nucleotide sequence ID" value="NZ_CP047020.1"/>
</dbReference>
<dbReference type="EMBL" id="CP047020">
    <property type="protein sequence ID" value="QHA08898.1"/>
    <property type="molecule type" value="Genomic_DNA"/>
</dbReference>
<dbReference type="SUPFAM" id="SSF51735">
    <property type="entry name" value="NAD(P)-binding Rossmann-fold domains"/>
    <property type="match status" value="1"/>
</dbReference>
<proteinExistence type="inferred from homology"/>
<dbReference type="NCBIfam" id="NF006119">
    <property type="entry name" value="PRK08264.1-5"/>
    <property type="match status" value="1"/>
</dbReference>
<organism evidence="3 4">
    <name type="scientific">Streptomyces broussonetiae</name>
    <dbReference type="NCBI Taxonomy" id="2686304"/>
    <lineage>
        <taxon>Bacteria</taxon>
        <taxon>Bacillati</taxon>
        <taxon>Actinomycetota</taxon>
        <taxon>Actinomycetes</taxon>
        <taxon>Kitasatosporales</taxon>
        <taxon>Streptomycetaceae</taxon>
        <taxon>Streptomyces</taxon>
    </lineage>
</organism>
<reference evidence="3 4" key="1">
    <citation type="submission" date="2019-12" db="EMBL/GenBank/DDBJ databases">
        <title>Streptomyces sp. strain T44 isolated from rhizosphere soil of Broussonetia papyrifera.</title>
        <authorList>
            <person name="Mo P."/>
        </authorList>
    </citation>
    <scope>NUCLEOTIDE SEQUENCE [LARGE SCALE GENOMIC DNA]</scope>
    <source>
        <strain evidence="3 4">T44</strain>
    </source>
</reference>
<name>A0A6I6N6S3_9ACTN</name>
<accession>A0A6I6N6S3</accession>
<dbReference type="InterPro" id="IPR036291">
    <property type="entry name" value="NAD(P)-bd_dom_sf"/>
</dbReference>
<dbReference type="Pfam" id="PF00106">
    <property type="entry name" value="adh_short"/>
    <property type="match status" value="1"/>
</dbReference>
<dbReference type="PANTHER" id="PTHR43669">
    <property type="entry name" value="5-KETO-D-GLUCONATE 5-REDUCTASE"/>
    <property type="match status" value="1"/>
</dbReference>
<dbReference type="KEGG" id="sbro:GQF42_41670"/>
<keyword evidence="4" id="KW-1185">Reference proteome</keyword>
<dbReference type="InterPro" id="IPR002347">
    <property type="entry name" value="SDR_fam"/>
</dbReference>
<dbReference type="Proteomes" id="UP000436138">
    <property type="component" value="Chromosome"/>
</dbReference>
<dbReference type="Gene3D" id="3.40.50.720">
    <property type="entry name" value="NAD(P)-binding Rossmann-like Domain"/>
    <property type="match status" value="1"/>
</dbReference>
<dbReference type="PRINTS" id="PR00081">
    <property type="entry name" value="GDHRDH"/>
</dbReference>
<evidence type="ECO:0000256" key="2">
    <source>
        <dbReference type="ARBA" id="ARBA00023002"/>
    </source>
</evidence>
<sequence>MEIKGAVAVVTGANRGIGLTFTRALLDRGAAKVYAGVRNPDAEVREPGVRTLHLDVTDSAQITAAAATASDATIVINNAGIQAGPGLLEGSLEGARRELEVNYLGTWAVSRAFAPVLASNGGGALVNRLSVASWRVNNRWPSYAASKAAEWSLTNARRAGLRRQGTLVVGVHVGPVDTEATAGADVPKVAAAEVAAQTMDAIGRGGPEVLVDEVSHRVRAALSGPVELLEPAP</sequence>
<comment type="similarity">
    <text evidence="1">Belongs to the short-chain dehydrogenases/reductases (SDR) family.</text>
</comment>
<gene>
    <name evidence="3" type="ORF">GQF42_41670</name>
</gene>
<dbReference type="PANTHER" id="PTHR43669:SF3">
    <property type="entry name" value="ALCOHOL DEHYDROGENASE, PUTATIVE (AFU_ORTHOLOGUE AFUA_3G03445)-RELATED"/>
    <property type="match status" value="1"/>
</dbReference>
<keyword evidence="2" id="KW-0560">Oxidoreductase</keyword>
<evidence type="ECO:0000313" key="4">
    <source>
        <dbReference type="Proteomes" id="UP000436138"/>
    </source>
</evidence>
<dbReference type="AlphaFoldDB" id="A0A6I6N6S3"/>
<evidence type="ECO:0000313" key="3">
    <source>
        <dbReference type="EMBL" id="QHA08898.1"/>
    </source>
</evidence>
<evidence type="ECO:0000256" key="1">
    <source>
        <dbReference type="ARBA" id="ARBA00006484"/>
    </source>
</evidence>